<dbReference type="InterPro" id="IPR050625">
    <property type="entry name" value="ParA/MinD_ATPase"/>
</dbReference>
<dbReference type="Pfam" id="PF10609">
    <property type="entry name" value="ParA"/>
    <property type="match status" value="1"/>
</dbReference>
<dbReference type="InterPro" id="IPR011006">
    <property type="entry name" value="CheY-like_superfamily"/>
</dbReference>
<reference evidence="4" key="1">
    <citation type="journal article" date="2019" name="Int. J. Syst. Evol. Microbiol.">
        <title>The Global Catalogue of Microorganisms (GCM) 10K type strain sequencing project: providing services to taxonomists for standard genome sequencing and annotation.</title>
        <authorList>
            <consortium name="The Broad Institute Genomics Platform"/>
            <consortium name="The Broad Institute Genome Sequencing Center for Infectious Disease"/>
            <person name="Wu L."/>
            <person name="Ma J."/>
        </authorList>
    </citation>
    <scope>NUCLEOTIDE SEQUENCE [LARGE SCALE GENOMIC DNA]</scope>
    <source>
        <strain evidence="4">JCM 11813</strain>
    </source>
</reference>
<dbReference type="PANTHER" id="PTHR43384:SF13">
    <property type="entry name" value="SLR0110 PROTEIN"/>
    <property type="match status" value="1"/>
</dbReference>
<protein>
    <submittedName>
        <fullName evidence="3">Response regulator</fullName>
    </submittedName>
</protein>
<dbReference type="PANTHER" id="PTHR43384">
    <property type="entry name" value="SEPTUM SITE-DETERMINING PROTEIN MIND HOMOLOG, CHLOROPLASTIC-RELATED"/>
    <property type="match status" value="1"/>
</dbReference>
<dbReference type="RefSeq" id="WP_343908793.1">
    <property type="nucleotide sequence ID" value="NZ_BAAAJE010000018.1"/>
</dbReference>
<organism evidence="3 4">
    <name type="scientific">Nocardioides aquiterrae</name>
    <dbReference type="NCBI Taxonomy" id="203799"/>
    <lineage>
        <taxon>Bacteria</taxon>
        <taxon>Bacillati</taxon>
        <taxon>Actinomycetota</taxon>
        <taxon>Actinomycetes</taxon>
        <taxon>Propionibacteriales</taxon>
        <taxon>Nocardioidaceae</taxon>
        <taxon>Nocardioides</taxon>
    </lineage>
</organism>
<keyword evidence="1" id="KW-0547">Nucleotide-binding</keyword>
<dbReference type="SUPFAM" id="SSF52540">
    <property type="entry name" value="P-loop containing nucleoside triphosphate hydrolases"/>
    <property type="match status" value="1"/>
</dbReference>
<comment type="caution">
    <text evidence="3">The sequence shown here is derived from an EMBL/GenBank/DDBJ whole genome shotgun (WGS) entry which is preliminary data.</text>
</comment>
<accession>A0ABP4F5Q5</accession>
<name>A0ABP4F5Q5_9ACTN</name>
<keyword evidence="4" id="KW-1185">Reference proteome</keyword>
<dbReference type="EMBL" id="BAAAJE010000018">
    <property type="protein sequence ID" value="GAA1152558.1"/>
    <property type="molecule type" value="Genomic_DNA"/>
</dbReference>
<proteinExistence type="predicted"/>
<keyword evidence="2" id="KW-0067">ATP-binding</keyword>
<dbReference type="InterPro" id="IPR033756">
    <property type="entry name" value="YlxH/NBP35"/>
</dbReference>
<dbReference type="SUPFAM" id="SSF52172">
    <property type="entry name" value="CheY-like"/>
    <property type="match status" value="1"/>
</dbReference>
<dbReference type="InterPro" id="IPR027417">
    <property type="entry name" value="P-loop_NTPase"/>
</dbReference>
<dbReference type="Gene3D" id="3.40.50.300">
    <property type="entry name" value="P-loop containing nucleotide triphosphate hydrolases"/>
    <property type="match status" value="1"/>
</dbReference>
<sequence length="388" mass="40924">MPVVVDPDPATVGELLTAMPESAHGVDCTERLSAWLTEHTEEYLVLLGPHLDLDDALAACESLRTGRPTASVVLVRDVIDAGLLTRAMKAGARDVVPDRDLEAVAAAANRAYQLYVALRGPTGATQRGKVVTVFSPKGGVGKTTMAVNLALSLADRGARRVCLVDLDLAFGDVAITLQLFPSHTIEHAIGSEDSLDVSLVDTLLTRHQDALMVLAAPSGPDVRERVTPALVARVLTILRETFDYVVVDTAPAFDEATLAALDETDECVVVATLDVPTLKNVRVALETLEMLGIARGHRHLLLNRADDAVGIGADKVEAILGLSVAAQVATSTDIAAATNVGTPIVVGKPEHPSSTAIRDLAGRLAGQPAEPAAEQPAAPVTRRFRIRR</sequence>
<gene>
    <name evidence="3" type="ORF">GCM10009606_33860</name>
</gene>
<evidence type="ECO:0000313" key="3">
    <source>
        <dbReference type="EMBL" id="GAA1152558.1"/>
    </source>
</evidence>
<evidence type="ECO:0000256" key="1">
    <source>
        <dbReference type="ARBA" id="ARBA00022741"/>
    </source>
</evidence>
<dbReference type="Proteomes" id="UP001499979">
    <property type="component" value="Unassembled WGS sequence"/>
</dbReference>
<evidence type="ECO:0000313" key="4">
    <source>
        <dbReference type="Proteomes" id="UP001499979"/>
    </source>
</evidence>
<evidence type="ECO:0000256" key="2">
    <source>
        <dbReference type="ARBA" id="ARBA00022840"/>
    </source>
</evidence>